<proteinExistence type="predicted"/>
<evidence type="ECO:0000313" key="6">
    <source>
        <dbReference type="EMBL" id="CDW80824.1"/>
    </source>
</evidence>
<dbReference type="InParanoid" id="A0A078AEX9"/>
<feature type="coiled-coil region" evidence="3">
    <location>
        <begin position="129"/>
        <end position="156"/>
    </location>
</feature>
<dbReference type="GO" id="GO:0008270">
    <property type="term" value="F:zinc ion binding"/>
    <property type="evidence" value="ECO:0007669"/>
    <property type="project" value="UniProtKB-KW"/>
</dbReference>
<dbReference type="InterPro" id="IPR015943">
    <property type="entry name" value="WD40/YVTN_repeat-like_dom_sf"/>
</dbReference>
<dbReference type="EMBL" id="CCKQ01009347">
    <property type="protein sequence ID" value="CDW80824.1"/>
    <property type="molecule type" value="Genomic_DNA"/>
</dbReference>
<dbReference type="InterPro" id="IPR000315">
    <property type="entry name" value="Znf_B-box"/>
</dbReference>
<feature type="region of interest" description="Disordered" evidence="4">
    <location>
        <begin position="553"/>
        <end position="689"/>
    </location>
</feature>
<gene>
    <name evidence="6" type="primary">Contig13735.g14647</name>
    <name evidence="6" type="ORF">STYLEM_9828</name>
</gene>
<dbReference type="SUPFAM" id="SSF50978">
    <property type="entry name" value="WD40 repeat-like"/>
    <property type="match status" value="2"/>
</dbReference>
<reference evidence="6 7" key="1">
    <citation type="submission" date="2014-06" db="EMBL/GenBank/DDBJ databases">
        <authorList>
            <person name="Swart Estienne"/>
        </authorList>
    </citation>
    <scope>NUCLEOTIDE SEQUENCE [LARGE SCALE GENOMIC DNA]</scope>
    <source>
        <strain evidence="6 7">130c</strain>
    </source>
</reference>
<accession>A0A078AEX9</accession>
<keyword evidence="1" id="KW-0862">Zinc</keyword>
<feature type="compositionally biased region" description="Basic and acidic residues" evidence="4">
    <location>
        <begin position="594"/>
        <end position="605"/>
    </location>
</feature>
<feature type="domain" description="B box-type" evidence="5">
    <location>
        <begin position="1"/>
        <end position="28"/>
    </location>
</feature>
<protein>
    <recommendedName>
        <fullName evidence="5">B box-type domain-containing protein</fullName>
    </recommendedName>
</protein>
<dbReference type="PROSITE" id="PS50119">
    <property type="entry name" value="ZF_BBOX"/>
    <property type="match status" value="1"/>
</dbReference>
<evidence type="ECO:0000259" key="5">
    <source>
        <dbReference type="PROSITE" id="PS50119"/>
    </source>
</evidence>
<dbReference type="Proteomes" id="UP000039865">
    <property type="component" value="Unassembled WGS sequence"/>
</dbReference>
<keyword evidence="2" id="KW-0853">WD repeat</keyword>
<dbReference type="PROSITE" id="PS50082">
    <property type="entry name" value="WD_REPEATS_2"/>
    <property type="match status" value="1"/>
</dbReference>
<evidence type="ECO:0000256" key="3">
    <source>
        <dbReference type="SAM" id="Coils"/>
    </source>
</evidence>
<evidence type="ECO:0000313" key="7">
    <source>
        <dbReference type="Proteomes" id="UP000039865"/>
    </source>
</evidence>
<organism evidence="6 7">
    <name type="scientific">Stylonychia lemnae</name>
    <name type="common">Ciliate</name>
    <dbReference type="NCBI Taxonomy" id="5949"/>
    <lineage>
        <taxon>Eukaryota</taxon>
        <taxon>Sar</taxon>
        <taxon>Alveolata</taxon>
        <taxon>Ciliophora</taxon>
        <taxon>Intramacronucleata</taxon>
        <taxon>Spirotrichea</taxon>
        <taxon>Stichotrichia</taxon>
        <taxon>Sporadotrichida</taxon>
        <taxon>Oxytrichidae</taxon>
        <taxon>Stylonychinae</taxon>
        <taxon>Stylonychia</taxon>
    </lineage>
</organism>
<feature type="compositionally biased region" description="Acidic residues" evidence="4">
    <location>
        <begin position="618"/>
        <end position="634"/>
    </location>
</feature>
<keyword evidence="1" id="KW-0863">Zinc-finger</keyword>
<evidence type="ECO:0000256" key="4">
    <source>
        <dbReference type="SAM" id="MobiDB-lite"/>
    </source>
</evidence>
<dbReference type="Gene3D" id="2.130.10.10">
    <property type="entry name" value="YVTN repeat-like/Quinoprotein amine dehydrogenase"/>
    <property type="match status" value="1"/>
</dbReference>
<name>A0A078AEX9_STYLE</name>
<evidence type="ECO:0000256" key="2">
    <source>
        <dbReference type="PROSITE-ProRule" id="PRU00221"/>
    </source>
</evidence>
<evidence type="ECO:0000256" key="1">
    <source>
        <dbReference type="PROSITE-ProRule" id="PRU00024"/>
    </source>
</evidence>
<dbReference type="SMART" id="SM00320">
    <property type="entry name" value="WD40"/>
    <property type="match status" value="3"/>
</dbReference>
<dbReference type="InterPro" id="IPR001680">
    <property type="entry name" value="WD40_rpt"/>
</dbReference>
<keyword evidence="1" id="KW-0479">Metal-binding</keyword>
<keyword evidence="3" id="KW-0175">Coiled coil</keyword>
<dbReference type="Pfam" id="PF00400">
    <property type="entry name" value="WD40"/>
    <property type="match status" value="1"/>
</dbReference>
<feature type="repeat" description="WD" evidence="2">
    <location>
        <begin position="501"/>
        <end position="543"/>
    </location>
</feature>
<keyword evidence="7" id="KW-1185">Reference proteome</keyword>
<sequence length="732" mass="85213">MYCESCSQPLCKQCTAKHHGLDHNKFFLKDYLKTYPTKLQEKSMECKKLLNKYQQYKIYEIRSFLKQFQSTVNSYVTQVTREILKSVMFKDIFKGYHTLKHTPKWFDSTRVTIKTSQEKYIALRMRPEIDQKIKEVDEAIKKLKKIENQRVDHTIQMNKSMSQVKQNLKDSILRIIADTKIPQILKEKDTFANFEQMNVDNLPETQNMIVENEINFPSHSAPIKDITVTGMDTFMTADSHGIINEWNINQQKLSEIDLNLNPDEDDVELLCFGHSMSHKVLLGGLSGGELLVQNQDNNQSIIGKCTQSDIISMINLKEFKKGKYMLIQDKINEIKLIDTKKIAFKDQTVSQAITYKFDQSYSSLDNYESNKRLLEIDRFRKLPNLKTADGTMNYTYSTVVLSSLTSIHKINMIKLIYRKNTQSSCFSSKTWKNWNHQVLQTFDFTHGPTCFLELSGCRLAVGVGANIEIFQMDEANNSQALAKDKKAAVQNNQPQNKKLILKGHIKRVRSLAIDTTLQIDHSKVKEEFIVSCSDDGTVRVWQIPEVLDQKLFKKQTRQDQAEEIKQNRNYFDEDDKRSRRSRGGGQTQRTQDNTYRHQYTDRNYDNDESELLDSRDKDDEDLDDEYDEEGEDQSEYYSENDKSNRKKRGDDDESQQSQQFFEGGEEEKDKTRQKLNQMTKATEDEEEYDSPNCCIEINTLHKEKMTGVISINSSIITVSKDAEIKLFKIKKI</sequence>
<dbReference type="AlphaFoldDB" id="A0A078AEX9"/>
<feature type="compositionally biased region" description="Basic and acidic residues" evidence="4">
    <location>
        <begin position="553"/>
        <end position="577"/>
    </location>
</feature>
<dbReference type="InterPro" id="IPR036322">
    <property type="entry name" value="WD40_repeat_dom_sf"/>
</dbReference>